<feature type="transmembrane region" description="Helical" evidence="2">
    <location>
        <begin position="29"/>
        <end position="47"/>
    </location>
</feature>
<evidence type="ECO:0000313" key="3">
    <source>
        <dbReference type="EMBL" id="PIV25219.1"/>
    </source>
</evidence>
<feature type="non-terminal residue" evidence="3">
    <location>
        <position position="74"/>
    </location>
</feature>
<gene>
    <name evidence="3" type="ORF">COS38_02790</name>
</gene>
<keyword evidence="2" id="KW-0472">Membrane</keyword>
<keyword evidence="2" id="KW-0812">Transmembrane</keyword>
<dbReference type="AlphaFoldDB" id="A0A2M7CHX5"/>
<evidence type="ECO:0000256" key="2">
    <source>
        <dbReference type="SAM" id="Phobius"/>
    </source>
</evidence>
<dbReference type="EMBL" id="PEUM01000079">
    <property type="protein sequence ID" value="PIV25219.1"/>
    <property type="molecule type" value="Genomic_DNA"/>
</dbReference>
<evidence type="ECO:0000256" key="1">
    <source>
        <dbReference type="SAM" id="MobiDB-lite"/>
    </source>
</evidence>
<name>A0A2M7CHX5_9BACT</name>
<reference evidence="4" key="1">
    <citation type="submission" date="2017-09" db="EMBL/GenBank/DDBJ databases">
        <title>Depth-based differentiation of microbial function through sediment-hosted aquifers and enrichment of novel symbionts in the deep terrestrial subsurface.</title>
        <authorList>
            <person name="Probst A.J."/>
            <person name="Ladd B."/>
            <person name="Jarett J.K."/>
            <person name="Geller-Mcgrath D.E."/>
            <person name="Sieber C.M.K."/>
            <person name="Emerson J.B."/>
            <person name="Anantharaman K."/>
            <person name="Thomas B.C."/>
            <person name="Malmstrom R."/>
            <person name="Stieglmeier M."/>
            <person name="Klingl A."/>
            <person name="Woyke T."/>
            <person name="Ryan C.M."/>
            <person name="Banfield J.F."/>
        </authorList>
    </citation>
    <scope>NUCLEOTIDE SEQUENCE [LARGE SCALE GENOMIC DNA]</scope>
</reference>
<accession>A0A2M7CHX5</accession>
<comment type="caution">
    <text evidence="3">The sequence shown here is derived from an EMBL/GenBank/DDBJ whole genome shotgun (WGS) entry which is preliminary data.</text>
</comment>
<feature type="region of interest" description="Disordered" evidence="1">
    <location>
        <begin position="52"/>
        <end position="74"/>
    </location>
</feature>
<keyword evidence="2" id="KW-1133">Transmembrane helix</keyword>
<dbReference type="Proteomes" id="UP000229966">
    <property type="component" value="Unassembled WGS sequence"/>
</dbReference>
<organism evidence="3 4">
    <name type="scientific">Candidatus Berkelbacteria bacterium CG03_land_8_20_14_0_80_40_36</name>
    <dbReference type="NCBI Taxonomy" id="1974509"/>
    <lineage>
        <taxon>Bacteria</taxon>
        <taxon>Candidatus Berkelbacteria</taxon>
    </lineage>
</organism>
<evidence type="ECO:0000313" key="4">
    <source>
        <dbReference type="Proteomes" id="UP000229966"/>
    </source>
</evidence>
<protein>
    <submittedName>
        <fullName evidence="3">Uncharacterized protein</fullName>
    </submittedName>
</protein>
<sequence>MAKILKNLTGLISLIRPIRLIGFGQKTKVFISFLIFIGLVFGTYFAYTRAYTPGDTSGVKKVMPPPYSDPSLVG</sequence>
<proteinExistence type="predicted"/>